<name>A0A9P5TIW3_GYMJU</name>
<dbReference type="EMBL" id="JADNYJ010000139">
    <property type="protein sequence ID" value="KAF8880584.1"/>
    <property type="molecule type" value="Genomic_DNA"/>
</dbReference>
<keyword evidence="3" id="KW-1185">Reference proteome</keyword>
<dbReference type="AlphaFoldDB" id="A0A9P5TIW3"/>
<gene>
    <name evidence="2" type="ORF">CPB84DRAFT_1828209</name>
</gene>
<protein>
    <submittedName>
        <fullName evidence="2">Uncharacterized protein</fullName>
    </submittedName>
</protein>
<reference evidence="2" key="1">
    <citation type="submission" date="2020-11" db="EMBL/GenBank/DDBJ databases">
        <authorList>
            <consortium name="DOE Joint Genome Institute"/>
            <person name="Ahrendt S."/>
            <person name="Riley R."/>
            <person name="Andreopoulos W."/>
            <person name="LaButti K."/>
            <person name="Pangilinan J."/>
            <person name="Ruiz-duenas F.J."/>
            <person name="Barrasa J.M."/>
            <person name="Sanchez-Garcia M."/>
            <person name="Camarero S."/>
            <person name="Miyauchi S."/>
            <person name="Serrano A."/>
            <person name="Linde D."/>
            <person name="Babiker R."/>
            <person name="Drula E."/>
            <person name="Ayuso-Fernandez I."/>
            <person name="Pacheco R."/>
            <person name="Padilla G."/>
            <person name="Ferreira P."/>
            <person name="Barriuso J."/>
            <person name="Kellner H."/>
            <person name="Castanera R."/>
            <person name="Alfaro M."/>
            <person name="Ramirez L."/>
            <person name="Pisabarro A.G."/>
            <person name="Kuo A."/>
            <person name="Tritt A."/>
            <person name="Lipzen A."/>
            <person name="He G."/>
            <person name="Yan M."/>
            <person name="Ng V."/>
            <person name="Cullen D."/>
            <person name="Martin F."/>
            <person name="Rosso M.-N."/>
            <person name="Henrissat B."/>
            <person name="Hibbett D."/>
            <person name="Martinez A.T."/>
            <person name="Grigoriev I.V."/>
        </authorList>
    </citation>
    <scope>NUCLEOTIDE SEQUENCE</scope>
    <source>
        <strain evidence="2">AH 44721</strain>
    </source>
</reference>
<feature type="signal peptide" evidence="1">
    <location>
        <begin position="1"/>
        <end position="21"/>
    </location>
</feature>
<keyword evidence="1" id="KW-0732">Signal</keyword>
<evidence type="ECO:0000313" key="2">
    <source>
        <dbReference type="EMBL" id="KAF8880584.1"/>
    </source>
</evidence>
<accession>A0A9P5TIW3</accession>
<feature type="chain" id="PRO_5040483060" evidence="1">
    <location>
        <begin position="22"/>
        <end position="267"/>
    </location>
</feature>
<proteinExistence type="predicted"/>
<organism evidence="2 3">
    <name type="scientific">Gymnopilus junonius</name>
    <name type="common">Spectacular rustgill mushroom</name>
    <name type="synonym">Gymnopilus spectabilis subsp. junonius</name>
    <dbReference type="NCBI Taxonomy" id="109634"/>
    <lineage>
        <taxon>Eukaryota</taxon>
        <taxon>Fungi</taxon>
        <taxon>Dikarya</taxon>
        <taxon>Basidiomycota</taxon>
        <taxon>Agaricomycotina</taxon>
        <taxon>Agaricomycetes</taxon>
        <taxon>Agaricomycetidae</taxon>
        <taxon>Agaricales</taxon>
        <taxon>Agaricineae</taxon>
        <taxon>Hymenogastraceae</taxon>
        <taxon>Gymnopilus</taxon>
    </lineage>
</organism>
<evidence type="ECO:0000313" key="3">
    <source>
        <dbReference type="Proteomes" id="UP000724874"/>
    </source>
</evidence>
<evidence type="ECO:0000256" key="1">
    <source>
        <dbReference type="SAM" id="SignalP"/>
    </source>
</evidence>
<comment type="caution">
    <text evidence="2">The sequence shown here is derived from an EMBL/GenBank/DDBJ whole genome shotgun (WGS) entry which is preliminary data.</text>
</comment>
<dbReference type="Proteomes" id="UP000724874">
    <property type="component" value="Unassembled WGS sequence"/>
</dbReference>
<sequence length="267" mass="30127">MYSMMMCILASAMATVNPNLTQTMMGPSPNALAGGEVFVCEEGVVGLGCQHEARSRRLVVREPWSFGSGKFRNGDTMWQRPWNCRLARVVATVSILWPEEDRYRLSSCRAKNEDSEVKQKKRVSDSKFRPIKKKTPLPPQSLGTTLFDVIFCSFGDRTWRLKGVWSVNLGRRWSAFGATPELSSNHSCHGNYLPAPTMTQSVTVIVSALVEVSCYLDWISRMRLYLGGYYDEYSGETFNSLRVRFGVPTRAGLFNIQKSGQRLRPKS</sequence>